<keyword evidence="4 6" id="KW-1133">Transmembrane helix</keyword>
<reference evidence="7 8" key="1">
    <citation type="submission" date="2015-08" db="EMBL/GenBank/DDBJ databases">
        <title>Draft Genome Sequence of Bacillus vietnamensis UCD-SED5.</title>
        <authorList>
            <person name="Lee R.D."/>
            <person name="Jospin G."/>
            <person name="Lang J.M."/>
            <person name="Coil D.A."/>
            <person name="Eisen J.A."/>
        </authorList>
    </citation>
    <scope>NUCLEOTIDE SEQUENCE [LARGE SCALE GENOMIC DNA]</scope>
    <source>
        <strain evidence="7 8">UCD-SED5</strain>
    </source>
</reference>
<keyword evidence="2" id="KW-1003">Cell membrane</keyword>
<dbReference type="Proteomes" id="UP000050398">
    <property type="component" value="Unassembled WGS sequence"/>
</dbReference>
<feature type="transmembrane region" description="Helical" evidence="6">
    <location>
        <begin position="12"/>
        <end position="37"/>
    </location>
</feature>
<dbReference type="AlphaFoldDB" id="A0A0P6VZ71"/>
<feature type="transmembrane region" description="Helical" evidence="6">
    <location>
        <begin position="90"/>
        <end position="109"/>
    </location>
</feature>
<keyword evidence="5 6" id="KW-0472">Membrane</keyword>
<feature type="transmembrane region" description="Helical" evidence="6">
    <location>
        <begin position="336"/>
        <end position="353"/>
    </location>
</feature>
<evidence type="ECO:0000256" key="4">
    <source>
        <dbReference type="ARBA" id="ARBA00022989"/>
    </source>
</evidence>
<evidence type="ECO:0000256" key="6">
    <source>
        <dbReference type="SAM" id="Phobius"/>
    </source>
</evidence>
<dbReference type="InterPro" id="IPR050833">
    <property type="entry name" value="Poly_Biosynth_Transport"/>
</dbReference>
<name>A0A0P6VZ71_9BACI</name>
<dbReference type="PATRIC" id="fig|218284.4.peg.1699"/>
<dbReference type="OrthoDB" id="8609648at2"/>
<comment type="subcellular location">
    <subcellularLocation>
        <location evidence="1">Cell membrane</location>
        <topology evidence="1">Multi-pass membrane protein</topology>
    </subcellularLocation>
</comment>
<keyword evidence="3 6" id="KW-0812">Transmembrane</keyword>
<dbReference type="EMBL" id="LIXZ01000017">
    <property type="protein sequence ID" value="KPL58244.1"/>
    <property type="molecule type" value="Genomic_DNA"/>
</dbReference>
<dbReference type="PANTHER" id="PTHR30250:SF26">
    <property type="entry name" value="PSMA PROTEIN"/>
    <property type="match status" value="1"/>
</dbReference>
<comment type="caution">
    <text evidence="7">The sequence shown here is derived from an EMBL/GenBank/DDBJ whole genome shotgun (WGS) entry which is preliminary data.</text>
</comment>
<evidence type="ECO:0000256" key="2">
    <source>
        <dbReference type="ARBA" id="ARBA00022475"/>
    </source>
</evidence>
<accession>A0A0P6VZ71</accession>
<gene>
    <name evidence="7" type="ORF">AM506_17400</name>
</gene>
<dbReference type="RefSeq" id="WP_060673812.1">
    <property type="nucleotide sequence ID" value="NZ_LIXZ01000017.1"/>
</dbReference>
<sequence length="519" mass="58703">MRTKHSIFNITAGLANQLIITSLSFISRTIFIGALGIEYLGVQGLFTNIFAMLSLAEAGIGSSIIYSLYKPVADHNIARINALMRLYKNAYLAIAVVILILGLVLFPFLPLFLKDSSVDHINIIYLIFLLNTVAPYLFQYKISFLNVNQKNYVVTLIYSASSIITMCLKIGILYYTKNFILFLIVESIITISTSIILAGLVNKKYPFLKSKEVTKLDASTKKGIIKNIKAIILQNVGVFLVLSTDNIIISSFVGIAAVGLYSNYSMLIEICRNFSYQISNNIHHSVGNLVATESKEKIYSIFKVSLFSNFWLYSFSSIFMYVVIEPFITLWIGKEFLMGKTILIILLLIFFERGMRNSITMVKNTAGIYHEDRFAPLIQAAINLGTSLILVKFIGITGVFLGTLISVISVPLWLTPLLVYRKVFQVPFFKYWGIYFLYFGIALMTCFITESFCKYVIPNGNLNFLLKVTTCLLLPNIIFLVLFFRTQEFRYLVSVGGIVVEKLYKRVKVISRLRRDASV</sequence>
<proteinExistence type="predicted"/>
<feature type="transmembrane region" description="Helical" evidence="6">
    <location>
        <begin position="152"/>
        <end position="174"/>
    </location>
</feature>
<evidence type="ECO:0000313" key="7">
    <source>
        <dbReference type="EMBL" id="KPL58244.1"/>
    </source>
</evidence>
<feature type="transmembrane region" description="Helical" evidence="6">
    <location>
        <begin position="121"/>
        <end position="140"/>
    </location>
</feature>
<feature type="transmembrane region" description="Helical" evidence="6">
    <location>
        <begin position="247"/>
        <end position="264"/>
    </location>
</feature>
<evidence type="ECO:0000256" key="1">
    <source>
        <dbReference type="ARBA" id="ARBA00004651"/>
    </source>
</evidence>
<evidence type="ECO:0000256" key="5">
    <source>
        <dbReference type="ARBA" id="ARBA00023136"/>
    </source>
</evidence>
<feature type="transmembrane region" description="Helical" evidence="6">
    <location>
        <begin position="180"/>
        <end position="202"/>
    </location>
</feature>
<evidence type="ECO:0000313" key="8">
    <source>
        <dbReference type="Proteomes" id="UP000050398"/>
    </source>
</evidence>
<protein>
    <submittedName>
        <fullName evidence="7">Flippase</fullName>
    </submittedName>
</protein>
<dbReference type="PANTHER" id="PTHR30250">
    <property type="entry name" value="PST FAMILY PREDICTED COLANIC ACID TRANSPORTER"/>
    <property type="match status" value="1"/>
</dbReference>
<feature type="transmembrane region" description="Helical" evidence="6">
    <location>
        <begin position="464"/>
        <end position="484"/>
    </location>
</feature>
<dbReference type="GO" id="GO:0005886">
    <property type="term" value="C:plasma membrane"/>
    <property type="evidence" value="ECO:0007669"/>
    <property type="project" value="UniProtKB-SubCell"/>
</dbReference>
<feature type="transmembrane region" description="Helical" evidence="6">
    <location>
        <begin position="432"/>
        <end position="452"/>
    </location>
</feature>
<organism evidence="7 8">
    <name type="scientific">Rossellomorea vietnamensis</name>
    <dbReference type="NCBI Taxonomy" id="218284"/>
    <lineage>
        <taxon>Bacteria</taxon>
        <taxon>Bacillati</taxon>
        <taxon>Bacillota</taxon>
        <taxon>Bacilli</taxon>
        <taxon>Bacillales</taxon>
        <taxon>Bacillaceae</taxon>
        <taxon>Rossellomorea</taxon>
    </lineage>
</organism>
<feature type="transmembrane region" description="Helical" evidence="6">
    <location>
        <begin position="304"/>
        <end position="324"/>
    </location>
</feature>
<feature type="transmembrane region" description="Helical" evidence="6">
    <location>
        <begin position="400"/>
        <end position="420"/>
    </location>
</feature>
<feature type="transmembrane region" description="Helical" evidence="6">
    <location>
        <begin position="49"/>
        <end position="69"/>
    </location>
</feature>
<evidence type="ECO:0000256" key="3">
    <source>
        <dbReference type="ARBA" id="ARBA00022692"/>
    </source>
</evidence>